<dbReference type="Proteomes" id="UP001211987">
    <property type="component" value="Unassembled WGS sequence"/>
</dbReference>
<evidence type="ECO:0000313" key="2">
    <source>
        <dbReference type="Proteomes" id="UP001211987"/>
    </source>
</evidence>
<sequence>MNKLNILARGKDKTGHWIIGSYFPSIISLASPFDGTENSYKHYIICNGCGDWGLPCSMDIHEVCEESIGYYINDVDMNNQRIFSGDIIDIHQTVNGYSKFVVTWDGFSFGAKYYDESKNTIGRNYEYDVKELFDYGIYFADKEVEVVGNIIDEVINKN</sequence>
<dbReference type="AlphaFoldDB" id="A0AB35IN05"/>
<dbReference type="Gene3D" id="2.30.30.290">
    <property type="entry name" value="YopX-like domains"/>
    <property type="match status" value="1"/>
</dbReference>
<accession>A0AB35IN05</accession>
<dbReference type="InterPro" id="IPR023385">
    <property type="entry name" value="YopX-like_C"/>
</dbReference>
<comment type="caution">
    <text evidence="1">The sequence shown here is derived from an EMBL/GenBank/DDBJ whole genome shotgun (WGS) entry which is preliminary data.</text>
</comment>
<evidence type="ECO:0008006" key="3">
    <source>
        <dbReference type="Google" id="ProtNLM"/>
    </source>
</evidence>
<name>A0AB35IN05_9FIRM</name>
<reference evidence="1" key="1">
    <citation type="submission" date="2023-01" db="EMBL/GenBank/DDBJ databases">
        <title>Human gut microbiome strain richness.</title>
        <authorList>
            <person name="Chen-Liaw A."/>
        </authorList>
    </citation>
    <scope>NUCLEOTIDE SEQUENCE</scope>
    <source>
        <strain evidence="1">1001217st2_G6_1001217B_191108</strain>
    </source>
</reference>
<dbReference type="RefSeq" id="WP_272019206.1">
    <property type="nucleotide sequence ID" value="NZ_JAQLKE010000040.1"/>
</dbReference>
<proteinExistence type="predicted"/>
<dbReference type="SUPFAM" id="SSF159006">
    <property type="entry name" value="YopX-like"/>
    <property type="match status" value="1"/>
</dbReference>
<evidence type="ECO:0000313" key="1">
    <source>
        <dbReference type="EMBL" id="MDB7085467.1"/>
    </source>
</evidence>
<dbReference type="EMBL" id="JAQLKE010000040">
    <property type="protein sequence ID" value="MDB7085467.1"/>
    <property type="molecule type" value="Genomic_DNA"/>
</dbReference>
<organism evidence="1 2">
    <name type="scientific">Thomasclavelia ramosa</name>
    <dbReference type="NCBI Taxonomy" id="1547"/>
    <lineage>
        <taxon>Bacteria</taxon>
        <taxon>Bacillati</taxon>
        <taxon>Bacillota</taxon>
        <taxon>Erysipelotrichia</taxon>
        <taxon>Erysipelotrichales</taxon>
        <taxon>Coprobacillaceae</taxon>
        <taxon>Thomasclavelia</taxon>
    </lineage>
</organism>
<gene>
    <name evidence="1" type="ORF">PM738_16790</name>
</gene>
<protein>
    <recommendedName>
        <fullName evidence="3">YopX protein domain-containing protein</fullName>
    </recommendedName>
</protein>